<dbReference type="InterPro" id="IPR032675">
    <property type="entry name" value="LRR_dom_sf"/>
</dbReference>
<gene>
    <name evidence="24" type="ORF">QN277_002487</name>
</gene>
<keyword evidence="5" id="KW-0433">Leucine-rich repeat</keyword>
<keyword evidence="25" id="KW-1185">Reference proteome</keyword>
<evidence type="ECO:0000259" key="23">
    <source>
        <dbReference type="PROSITE" id="PS50011"/>
    </source>
</evidence>
<evidence type="ECO:0000256" key="2">
    <source>
        <dbReference type="ARBA" id="ARBA00012513"/>
    </source>
</evidence>
<evidence type="ECO:0000256" key="8">
    <source>
        <dbReference type="ARBA" id="ARBA00022729"/>
    </source>
</evidence>
<dbReference type="FunFam" id="3.80.10.10:FF:000838">
    <property type="entry name" value="Probable LRR receptor-like serine/threonine-protein kinase At1g53440"/>
    <property type="match status" value="1"/>
</dbReference>
<feature type="region of interest" description="Disordered" evidence="20">
    <location>
        <begin position="978"/>
        <end position="1003"/>
    </location>
</feature>
<dbReference type="Gene3D" id="3.80.10.10">
    <property type="entry name" value="Ribonuclease Inhibitor"/>
    <property type="match status" value="3"/>
</dbReference>
<comment type="catalytic activity">
    <reaction evidence="17">
        <text>L-threonyl-[protein] + ATP = O-phospho-L-threonyl-[protein] + ADP + H(+)</text>
        <dbReference type="Rhea" id="RHEA:46608"/>
        <dbReference type="Rhea" id="RHEA-COMP:11060"/>
        <dbReference type="Rhea" id="RHEA-COMP:11605"/>
        <dbReference type="ChEBI" id="CHEBI:15378"/>
        <dbReference type="ChEBI" id="CHEBI:30013"/>
        <dbReference type="ChEBI" id="CHEBI:30616"/>
        <dbReference type="ChEBI" id="CHEBI:61977"/>
        <dbReference type="ChEBI" id="CHEBI:456216"/>
        <dbReference type="EC" id="2.7.11.1"/>
    </reaction>
</comment>
<evidence type="ECO:0000256" key="10">
    <source>
        <dbReference type="ARBA" id="ARBA00022741"/>
    </source>
</evidence>
<evidence type="ECO:0000256" key="14">
    <source>
        <dbReference type="ARBA" id="ARBA00023136"/>
    </source>
</evidence>
<dbReference type="SUPFAM" id="SSF56112">
    <property type="entry name" value="Protein kinase-like (PK-like)"/>
    <property type="match status" value="1"/>
</dbReference>
<comment type="catalytic activity">
    <reaction evidence="18">
        <text>L-seryl-[protein] + ATP = O-phospho-L-seryl-[protein] + ADP + H(+)</text>
        <dbReference type="Rhea" id="RHEA:17989"/>
        <dbReference type="Rhea" id="RHEA-COMP:9863"/>
        <dbReference type="Rhea" id="RHEA-COMP:11604"/>
        <dbReference type="ChEBI" id="CHEBI:15378"/>
        <dbReference type="ChEBI" id="CHEBI:29999"/>
        <dbReference type="ChEBI" id="CHEBI:30616"/>
        <dbReference type="ChEBI" id="CHEBI:83421"/>
        <dbReference type="ChEBI" id="CHEBI:456216"/>
        <dbReference type="EC" id="2.7.11.1"/>
    </reaction>
</comment>
<dbReference type="Pfam" id="PF13855">
    <property type="entry name" value="LRR_8"/>
    <property type="match status" value="2"/>
</dbReference>
<evidence type="ECO:0000256" key="19">
    <source>
        <dbReference type="PROSITE-ProRule" id="PRU00259"/>
    </source>
</evidence>
<dbReference type="FunFam" id="3.30.200.20:FF:000217">
    <property type="entry name" value="probable LRR receptor-like serine/threonine-protein kinase At1g53430"/>
    <property type="match status" value="1"/>
</dbReference>
<evidence type="ECO:0000313" key="25">
    <source>
        <dbReference type="Proteomes" id="UP001293593"/>
    </source>
</evidence>
<sequence length="1020" mass="113636">MELAMSSSNKAVSMFFFGFLLLSFFTDFTSNAQLIPLHEVKALQAISDKCKNVNWKVTQRSCINANKGFNNFVINMSVPSPFPQIARNITCDCAFQSGTVCHVTNIMLRGLNISGAIPNEFGDVTQLNILDLTYNYLNGTIPTFFTRIPITNLSIVGNRISGSIPAELGEIASLRELILEDNQLGGHLPQSLGNLSNLRRLLLSANNFTGIIPETFGNLKNLTDFRIDGSTLSGKMPSFIGNWTELTSLNMQGTGMEGPIPSTISLLKNLKELRISDLRGTTTMTFPDLKDMENLERLVLRNCLITGPIPKYIGTIKNLSTLDLSFNKLIGSIPDSFPDLRIISHLFLTNNYLSGAIQEWVLENKTNTDLSYNNFTEVSTSRPLCQNLQVNLASSFSSLRRIEPFCLKKGLPCPRTPQYNSLFINCGGPTMKFGGNEYEEDLNPNGISYFHMETDKWAYSSTGTYIYNDKADYIASLEKNKFSLNVNGSEYYQTARLSPTSLKYYGLCMVKGNYKVKLHFAEIMFSDDQKYSSLGTRIFDVSIQGFKYLKDFDIAKEAGGVGKGITKEFDVDVNNSTLEIHLYWAGKGTTSIPTRGVYGPLISAITVTPNSSQGFSAGAIVGIVVGLCVFLILVVLIIVLRKNGFLGGKDPQDIDLKGLDLTTGMFTLKEIKAATNNFNADNKIGEGGFGPVFKGILRDGRLIAVKKLSAKSRQGNREFLNEVGMIFALHHPCLVKLYGCCVEGDQLLLVYEFMDNNSLARALFGSEEFQLKLEWPTRHKICVGIARGLVYLHEESRLKIVHRDIKATNVLLDKDLNPKISDFGLAKLYEEENTHISTRIAGTRGYMAPEYAMRGYLTKKADVYSFGIVALEIISGKTNTTQKSEEECFYLRDWAHQLKDRNHLMDLVDPKLGEDFNKEEIMTVIDVALQCTENSPALRPTMTKVLSILEGRPAVQEIVSDDESKIIMDDDLKLTKKQEANKDETEQAINSSSHESQTTSKSFSDLYSVNKDSSFWHKTN</sequence>
<keyword evidence="12" id="KW-0067">ATP-binding</keyword>
<feature type="compositionally biased region" description="Low complexity" evidence="20">
    <location>
        <begin position="991"/>
        <end position="1003"/>
    </location>
</feature>
<dbReference type="AlphaFoldDB" id="A0AAE1N9N7"/>
<feature type="repeat" description="ARM" evidence="19">
    <location>
        <begin position="193"/>
        <end position="223"/>
    </location>
</feature>
<evidence type="ECO:0000256" key="15">
    <source>
        <dbReference type="ARBA" id="ARBA00023170"/>
    </source>
</evidence>
<keyword evidence="13 21" id="KW-1133">Transmembrane helix</keyword>
<evidence type="ECO:0000256" key="22">
    <source>
        <dbReference type="SAM" id="SignalP"/>
    </source>
</evidence>
<evidence type="ECO:0000256" key="21">
    <source>
        <dbReference type="SAM" id="Phobius"/>
    </source>
</evidence>
<dbReference type="Gene3D" id="2.60.120.430">
    <property type="entry name" value="Galactose-binding lectin"/>
    <property type="match status" value="1"/>
</dbReference>
<keyword evidence="10" id="KW-0547">Nucleotide-binding</keyword>
<dbReference type="GO" id="GO:0005524">
    <property type="term" value="F:ATP binding"/>
    <property type="evidence" value="ECO:0007669"/>
    <property type="project" value="UniProtKB-KW"/>
</dbReference>
<dbReference type="EC" id="2.7.11.1" evidence="2"/>
<proteinExistence type="predicted"/>
<feature type="signal peptide" evidence="22">
    <location>
        <begin position="1"/>
        <end position="32"/>
    </location>
</feature>
<dbReference type="SMART" id="SM00220">
    <property type="entry name" value="S_TKc"/>
    <property type="match status" value="1"/>
</dbReference>
<feature type="chain" id="PRO_5041979057" description="non-specific serine/threonine protein kinase" evidence="22">
    <location>
        <begin position="33"/>
        <end position="1020"/>
    </location>
</feature>
<keyword evidence="8 22" id="KW-0732">Signal</keyword>
<dbReference type="EMBL" id="JAWXYG010000001">
    <property type="protein sequence ID" value="KAK4285849.1"/>
    <property type="molecule type" value="Genomic_DNA"/>
</dbReference>
<dbReference type="Gene3D" id="3.30.200.20">
    <property type="entry name" value="Phosphorylase Kinase, domain 1"/>
    <property type="match status" value="1"/>
</dbReference>
<evidence type="ECO:0000256" key="20">
    <source>
        <dbReference type="SAM" id="MobiDB-lite"/>
    </source>
</evidence>
<evidence type="ECO:0000256" key="7">
    <source>
        <dbReference type="ARBA" id="ARBA00022692"/>
    </source>
</evidence>
<name>A0AAE1N9N7_9FABA</name>
<dbReference type="GO" id="GO:0004674">
    <property type="term" value="F:protein serine/threonine kinase activity"/>
    <property type="evidence" value="ECO:0007669"/>
    <property type="project" value="UniProtKB-KW"/>
</dbReference>
<dbReference type="InterPro" id="IPR011009">
    <property type="entry name" value="Kinase-like_dom_sf"/>
</dbReference>
<keyword evidence="14 21" id="KW-0472">Membrane</keyword>
<dbReference type="PANTHER" id="PTHR48006:SF60">
    <property type="entry name" value="PROTEIN KINASE DOMAIN-CONTAINING PROTEIN"/>
    <property type="match status" value="1"/>
</dbReference>
<keyword evidence="11" id="KW-0418">Kinase</keyword>
<dbReference type="InterPro" id="IPR001611">
    <property type="entry name" value="Leu-rich_rpt"/>
</dbReference>
<dbReference type="FunFam" id="1.10.510.10:FF:000044">
    <property type="entry name" value="Putative LRR receptor-like serine/threonine-protein kinase"/>
    <property type="match status" value="1"/>
</dbReference>
<dbReference type="PROSITE" id="PS50176">
    <property type="entry name" value="ARM_REPEAT"/>
    <property type="match status" value="1"/>
</dbReference>
<dbReference type="Pfam" id="PF11721">
    <property type="entry name" value="Malectin"/>
    <property type="match status" value="1"/>
</dbReference>
<evidence type="ECO:0000256" key="9">
    <source>
        <dbReference type="ARBA" id="ARBA00022737"/>
    </source>
</evidence>
<keyword evidence="3" id="KW-0723">Serine/threonine-protein kinase</keyword>
<evidence type="ECO:0000256" key="3">
    <source>
        <dbReference type="ARBA" id="ARBA00022527"/>
    </source>
</evidence>
<keyword evidence="16" id="KW-0325">Glycoprotein</keyword>
<keyword evidence="7 21" id="KW-0812">Transmembrane</keyword>
<feature type="transmembrane region" description="Helical" evidence="21">
    <location>
        <begin position="615"/>
        <end position="640"/>
    </location>
</feature>
<comment type="caution">
    <text evidence="24">The sequence shown here is derived from an EMBL/GenBank/DDBJ whole genome shotgun (WGS) entry which is preliminary data.</text>
</comment>
<keyword evidence="9" id="KW-0677">Repeat</keyword>
<evidence type="ECO:0000313" key="24">
    <source>
        <dbReference type="EMBL" id="KAK4285849.1"/>
    </source>
</evidence>
<evidence type="ECO:0000256" key="11">
    <source>
        <dbReference type="ARBA" id="ARBA00022777"/>
    </source>
</evidence>
<dbReference type="FunFam" id="2.60.120.430:FF:000004">
    <property type="entry name" value="Putative leucine-rich repeat receptor-like serine/threonine-protein kinase"/>
    <property type="match status" value="1"/>
</dbReference>
<evidence type="ECO:0000256" key="13">
    <source>
        <dbReference type="ARBA" id="ARBA00022989"/>
    </source>
</evidence>
<evidence type="ECO:0000256" key="12">
    <source>
        <dbReference type="ARBA" id="ARBA00022840"/>
    </source>
</evidence>
<evidence type="ECO:0000256" key="4">
    <source>
        <dbReference type="ARBA" id="ARBA00022553"/>
    </source>
</evidence>
<dbReference type="Gene3D" id="1.10.510.10">
    <property type="entry name" value="Transferase(Phosphotransferase) domain 1"/>
    <property type="match status" value="1"/>
</dbReference>
<dbReference type="FunFam" id="3.80.10.10:FF:000433">
    <property type="entry name" value="Putative LRR receptor-like serine/threonine-protein kinase isoform A"/>
    <property type="match status" value="1"/>
</dbReference>
<dbReference type="InterPro" id="IPR051824">
    <property type="entry name" value="LRR_Rcpt-Like_S/T_Kinase"/>
</dbReference>
<dbReference type="Pfam" id="PF00069">
    <property type="entry name" value="Pkinase"/>
    <property type="match status" value="1"/>
</dbReference>
<evidence type="ECO:0000256" key="17">
    <source>
        <dbReference type="ARBA" id="ARBA00047899"/>
    </source>
</evidence>
<accession>A0AAE1N9N7</accession>
<evidence type="ECO:0000256" key="6">
    <source>
        <dbReference type="ARBA" id="ARBA00022679"/>
    </source>
</evidence>
<dbReference type="InterPro" id="IPR000719">
    <property type="entry name" value="Prot_kinase_dom"/>
</dbReference>
<protein>
    <recommendedName>
        <fullName evidence="2">non-specific serine/threonine protein kinase</fullName>
        <ecNumber evidence="2">2.7.11.1</ecNumber>
    </recommendedName>
</protein>
<evidence type="ECO:0000256" key="18">
    <source>
        <dbReference type="ARBA" id="ARBA00048679"/>
    </source>
</evidence>
<dbReference type="InterPro" id="IPR021720">
    <property type="entry name" value="Malectin_dom"/>
</dbReference>
<keyword evidence="6" id="KW-0808">Transferase</keyword>
<dbReference type="SUPFAM" id="SSF52058">
    <property type="entry name" value="L domain-like"/>
    <property type="match status" value="1"/>
</dbReference>
<evidence type="ECO:0000256" key="16">
    <source>
        <dbReference type="ARBA" id="ARBA00023180"/>
    </source>
</evidence>
<dbReference type="Proteomes" id="UP001293593">
    <property type="component" value="Unassembled WGS sequence"/>
</dbReference>
<dbReference type="InterPro" id="IPR008271">
    <property type="entry name" value="Ser/Thr_kinase_AS"/>
</dbReference>
<keyword evidence="4" id="KW-0597">Phosphoprotein</keyword>
<dbReference type="CDD" id="cd14066">
    <property type="entry name" value="STKc_IRAK"/>
    <property type="match status" value="1"/>
</dbReference>
<keyword evidence="15" id="KW-0675">Receptor</keyword>
<dbReference type="PROSITE" id="PS50011">
    <property type="entry name" value="PROTEIN_KINASE_DOM"/>
    <property type="match status" value="1"/>
</dbReference>
<evidence type="ECO:0000256" key="1">
    <source>
        <dbReference type="ARBA" id="ARBA00004479"/>
    </source>
</evidence>
<dbReference type="GO" id="GO:0016020">
    <property type="term" value="C:membrane"/>
    <property type="evidence" value="ECO:0007669"/>
    <property type="project" value="UniProtKB-SubCell"/>
</dbReference>
<dbReference type="PANTHER" id="PTHR48006">
    <property type="entry name" value="LEUCINE-RICH REPEAT-CONTAINING PROTEIN DDB_G0281931-RELATED"/>
    <property type="match status" value="1"/>
</dbReference>
<organism evidence="24 25">
    <name type="scientific">Acacia crassicarpa</name>
    <name type="common">northern wattle</name>
    <dbReference type="NCBI Taxonomy" id="499986"/>
    <lineage>
        <taxon>Eukaryota</taxon>
        <taxon>Viridiplantae</taxon>
        <taxon>Streptophyta</taxon>
        <taxon>Embryophyta</taxon>
        <taxon>Tracheophyta</taxon>
        <taxon>Spermatophyta</taxon>
        <taxon>Magnoliopsida</taxon>
        <taxon>eudicotyledons</taxon>
        <taxon>Gunneridae</taxon>
        <taxon>Pentapetalae</taxon>
        <taxon>rosids</taxon>
        <taxon>fabids</taxon>
        <taxon>Fabales</taxon>
        <taxon>Fabaceae</taxon>
        <taxon>Caesalpinioideae</taxon>
        <taxon>mimosoid clade</taxon>
        <taxon>Acacieae</taxon>
        <taxon>Acacia</taxon>
    </lineage>
</organism>
<evidence type="ECO:0000256" key="5">
    <source>
        <dbReference type="ARBA" id="ARBA00022614"/>
    </source>
</evidence>
<dbReference type="PROSITE" id="PS00108">
    <property type="entry name" value="PROTEIN_KINASE_ST"/>
    <property type="match status" value="1"/>
</dbReference>
<dbReference type="InterPro" id="IPR000225">
    <property type="entry name" value="Armadillo"/>
</dbReference>
<reference evidence="24" key="1">
    <citation type="submission" date="2023-10" db="EMBL/GenBank/DDBJ databases">
        <title>Chromosome-level genome of the transformable northern wattle, Acacia crassicarpa.</title>
        <authorList>
            <person name="Massaro I."/>
            <person name="Sinha N.R."/>
            <person name="Poethig S."/>
            <person name="Leichty A.R."/>
        </authorList>
    </citation>
    <scope>NUCLEOTIDE SEQUENCE</scope>
    <source>
        <strain evidence="24">Acra3RX</strain>
        <tissue evidence="24">Leaf</tissue>
    </source>
</reference>
<comment type="subcellular location">
    <subcellularLocation>
        <location evidence="1">Membrane</location>
        <topology evidence="1">Single-pass type I membrane protein</topology>
    </subcellularLocation>
</comment>
<feature type="domain" description="Protein kinase" evidence="23">
    <location>
        <begin position="678"/>
        <end position="955"/>
    </location>
</feature>